<accession>A0AAE8Y070</accession>
<gene>
    <name evidence="1" type="ORF">CmNV_036</name>
</gene>
<sequence length="104" mass="12270">MDITVNDIILSDTLIDLDLRLIIWNLKILRECGLYIVQNIITNQYETLPLKETLQEYQIICVDGKTIIETDNIYKLINTIDEYIKKQEELSIVWSKPKRTTVKK</sequence>
<protein>
    <submittedName>
        <fullName evidence="1">Uncharacterized protein</fullName>
    </submittedName>
</protein>
<evidence type="ECO:0000313" key="2">
    <source>
        <dbReference type="Proteomes" id="UP000830962"/>
    </source>
</evidence>
<organism evidence="1 2">
    <name type="scientific">Carcinus maenas nudivirus</name>
    <dbReference type="NCBI Taxonomy" id="2880837"/>
    <lineage>
        <taxon>Viruses</taxon>
        <taxon>Viruses incertae sedis</taxon>
        <taxon>Naldaviricetes</taxon>
        <taxon>Lefavirales</taxon>
        <taxon>Nudiviridae</taxon>
        <taxon>Gammanudivirus</taxon>
        <taxon>Gammanudivirus cameanadis</taxon>
    </lineage>
</organism>
<evidence type="ECO:0000313" key="1">
    <source>
        <dbReference type="EMBL" id="UBZ25626.1"/>
    </source>
</evidence>
<dbReference type="EMBL" id="MZ311578">
    <property type="protein sequence ID" value="UBZ25626.1"/>
    <property type="molecule type" value="Genomic_DNA"/>
</dbReference>
<proteinExistence type="predicted"/>
<dbReference type="Proteomes" id="UP000830962">
    <property type="component" value="Segment"/>
</dbReference>
<name>A0AAE8Y070_9VIRU</name>
<keyword evidence="2" id="KW-1185">Reference proteome</keyword>
<reference evidence="1" key="1">
    <citation type="journal article" date="2021" name="Viruses">
        <title>Identification and Full Characterisation of Two Novel Crustacean Infecting Members of the Family Nudiviridae Provides Support for Two Subfamilies.</title>
        <authorList>
            <person name="Bateman K.S."/>
            <person name="Kerr R."/>
            <person name="Stentiford G.D."/>
            <person name="Bean T.P."/>
            <person name="Hooper C."/>
            <person name="Van Eynde B."/>
            <person name="Delbare D."/>
            <person name="Bojko J."/>
            <person name="Christiaens O."/>
            <person name="Taning C.N.T."/>
            <person name="Smagghe G."/>
            <person name="van Oers M.M."/>
            <person name="van Aerle R."/>
        </authorList>
    </citation>
    <scope>NUCLEOTIDE SEQUENCE</scope>
    <source>
        <strain evidence="1">AN2</strain>
    </source>
</reference>